<comment type="caution">
    <text evidence="8">The sequence shown here is derived from an EMBL/GenBank/DDBJ whole genome shotgun (WGS) entry which is preliminary data.</text>
</comment>
<gene>
    <name evidence="8" type="ORF">LKE05_10520</name>
</gene>
<keyword evidence="9" id="KW-1185">Reference proteome</keyword>
<dbReference type="PANTHER" id="PTHR33885">
    <property type="entry name" value="PHAGE SHOCK PROTEIN C"/>
    <property type="match status" value="1"/>
</dbReference>
<keyword evidence="4 6" id="KW-1133">Transmembrane helix</keyword>
<reference evidence="8 9" key="1">
    <citation type="submission" date="2021-10" db="EMBL/GenBank/DDBJ databases">
        <title>Anaerobic single-cell dispensing facilitates the cultivation of human gut bacteria.</title>
        <authorList>
            <person name="Afrizal A."/>
        </authorList>
    </citation>
    <scope>NUCLEOTIDE SEQUENCE [LARGE SCALE GENOMIC DNA]</scope>
    <source>
        <strain evidence="8 9">CLA-AA-H232</strain>
    </source>
</reference>
<proteinExistence type="predicted"/>
<evidence type="ECO:0000256" key="2">
    <source>
        <dbReference type="ARBA" id="ARBA00022475"/>
    </source>
</evidence>
<organism evidence="8 9">
    <name type="scientific">Hominilimicola fabiformis</name>
    <dbReference type="NCBI Taxonomy" id="2885356"/>
    <lineage>
        <taxon>Bacteria</taxon>
        <taxon>Bacillati</taxon>
        <taxon>Bacillota</taxon>
        <taxon>Clostridia</taxon>
        <taxon>Eubacteriales</taxon>
        <taxon>Oscillospiraceae</taxon>
        <taxon>Hominilimicola</taxon>
    </lineage>
</organism>
<dbReference type="Proteomes" id="UP001198242">
    <property type="component" value="Unassembled WGS sequence"/>
</dbReference>
<evidence type="ECO:0000256" key="6">
    <source>
        <dbReference type="SAM" id="Phobius"/>
    </source>
</evidence>
<evidence type="ECO:0000256" key="1">
    <source>
        <dbReference type="ARBA" id="ARBA00004162"/>
    </source>
</evidence>
<name>A0AAE3E0B1_9FIRM</name>
<dbReference type="GO" id="GO:0005886">
    <property type="term" value="C:plasma membrane"/>
    <property type="evidence" value="ECO:0007669"/>
    <property type="project" value="UniProtKB-SubCell"/>
</dbReference>
<feature type="domain" description="Phage shock protein PspC N-terminal" evidence="7">
    <location>
        <begin position="4"/>
        <end position="62"/>
    </location>
</feature>
<keyword evidence="5 6" id="KW-0472">Membrane</keyword>
<protein>
    <submittedName>
        <fullName evidence="8">PspC domain-containing protein</fullName>
    </submittedName>
</protein>
<evidence type="ECO:0000313" key="9">
    <source>
        <dbReference type="Proteomes" id="UP001198242"/>
    </source>
</evidence>
<dbReference type="InterPro" id="IPR007168">
    <property type="entry name" value="Phageshock_PspC_N"/>
</dbReference>
<evidence type="ECO:0000256" key="3">
    <source>
        <dbReference type="ARBA" id="ARBA00022692"/>
    </source>
</evidence>
<dbReference type="EMBL" id="JAJEQM010000015">
    <property type="protein sequence ID" value="MCC2211219.1"/>
    <property type="molecule type" value="Genomic_DNA"/>
</dbReference>
<comment type="subcellular location">
    <subcellularLocation>
        <location evidence="1">Cell membrane</location>
        <topology evidence="1">Single-pass membrane protein</topology>
    </subcellularLocation>
</comment>
<feature type="transmembrane region" description="Helical" evidence="6">
    <location>
        <begin position="35"/>
        <end position="59"/>
    </location>
</feature>
<dbReference type="AlphaFoldDB" id="A0AAE3E0B1"/>
<evidence type="ECO:0000313" key="8">
    <source>
        <dbReference type="EMBL" id="MCC2211219.1"/>
    </source>
</evidence>
<dbReference type="Pfam" id="PF04024">
    <property type="entry name" value="PspC"/>
    <property type="match status" value="1"/>
</dbReference>
<dbReference type="InterPro" id="IPR052027">
    <property type="entry name" value="PspC"/>
</dbReference>
<keyword evidence="2" id="KW-1003">Cell membrane</keyword>
<evidence type="ECO:0000256" key="5">
    <source>
        <dbReference type="ARBA" id="ARBA00023136"/>
    </source>
</evidence>
<keyword evidence="3 6" id="KW-0812">Transmembrane</keyword>
<sequence length="62" mass="6641">MIMKKLFRSSTDRKICGVCGGIAEYFNIDSTLVRLGVVLLSCLAFGTGVLAYIIAAIVMPEA</sequence>
<accession>A0AAE3E0B1</accession>
<evidence type="ECO:0000256" key="4">
    <source>
        <dbReference type="ARBA" id="ARBA00022989"/>
    </source>
</evidence>
<dbReference type="PANTHER" id="PTHR33885:SF3">
    <property type="entry name" value="PHAGE SHOCK PROTEIN C"/>
    <property type="match status" value="1"/>
</dbReference>
<evidence type="ECO:0000259" key="7">
    <source>
        <dbReference type="Pfam" id="PF04024"/>
    </source>
</evidence>